<feature type="compositionally biased region" description="Low complexity" evidence="1">
    <location>
        <begin position="330"/>
        <end position="341"/>
    </location>
</feature>
<protein>
    <submittedName>
        <fullName evidence="3">Uncharacterized protein</fullName>
    </submittedName>
</protein>
<feature type="region of interest" description="Disordered" evidence="1">
    <location>
        <begin position="269"/>
        <end position="556"/>
    </location>
</feature>
<accession>A0A423XLA1</accession>
<feature type="region of interest" description="Disordered" evidence="1">
    <location>
        <begin position="134"/>
        <end position="215"/>
    </location>
</feature>
<feature type="compositionally biased region" description="Low complexity" evidence="1">
    <location>
        <begin position="543"/>
        <end position="556"/>
    </location>
</feature>
<feature type="compositionally biased region" description="Pro residues" evidence="1">
    <location>
        <begin position="479"/>
        <end position="494"/>
    </location>
</feature>
<dbReference type="Proteomes" id="UP000285146">
    <property type="component" value="Unassembled WGS sequence"/>
</dbReference>
<feature type="compositionally biased region" description="Polar residues" evidence="1">
    <location>
        <begin position="277"/>
        <end position="293"/>
    </location>
</feature>
<proteinExistence type="predicted"/>
<dbReference type="STRING" id="1230097.A0A423XLA1"/>
<dbReference type="EMBL" id="LKEB01000003">
    <property type="protein sequence ID" value="ROW17286.1"/>
    <property type="molecule type" value="Genomic_DNA"/>
</dbReference>
<organism evidence="3 4">
    <name type="scientific">Cytospora leucostoma</name>
    <dbReference type="NCBI Taxonomy" id="1230097"/>
    <lineage>
        <taxon>Eukaryota</taxon>
        <taxon>Fungi</taxon>
        <taxon>Dikarya</taxon>
        <taxon>Ascomycota</taxon>
        <taxon>Pezizomycotina</taxon>
        <taxon>Sordariomycetes</taxon>
        <taxon>Sordariomycetidae</taxon>
        <taxon>Diaporthales</taxon>
        <taxon>Cytosporaceae</taxon>
        <taxon>Cytospora</taxon>
    </lineage>
</organism>
<dbReference type="OrthoDB" id="5244978at2759"/>
<evidence type="ECO:0000256" key="2">
    <source>
        <dbReference type="SAM" id="Phobius"/>
    </source>
</evidence>
<keyword evidence="2" id="KW-0472">Membrane</keyword>
<feature type="compositionally biased region" description="Low complexity" evidence="1">
    <location>
        <begin position="463"/>
        <end position="478"/>
    </location>
</feature>
<name>A0A423XLA1_9PEZI</name>
<evidence type="ECO:0000313" key="3">
    <source>
        <dbReference type="EMBL" id="ROW17286.1"/>
    </source>
</evidence>
<comment type="caution">
    <text evidence="3">The sequence shown here is derived from an EMBL/GenBank/DDBJ whole genome shotgun (WGS) entry which is preliminary data.</text>
</comment>
<feature type="compositionally biased region" description="Polar residues" evidence="1">
    <location>
        <begin position="196"/>
        <end position="215"/>
    </location>
</feature>
<feature type="compositionally biased region" description="Low complexity" evidence="1">
    <location>
        <begin position="147"/>
        <end position="194"/>
    </location>
</feature>
<feature type="compositionally biased region" description="Pro residues" evidence="1">
    <location>
        <begin position="524"/>
        <end position="537"/>
    </location>
</feature>
<evidence type="ECO:0000313" key="4">
    <source>
        <dbReference type="Proteomes" id="UP000285146"/>
    </source>
</evidence>
<feature type="compositionally biased region" description="Low complexity" evidence="1">
    <location>
        <begin position="306"/>
        <end position="316"/>
    </location>
</feature>
<sequence>MVEMMGLPPDLELERRQDCACPFEDASGKPSALGDTCFADCLAAFLKSQFKQARINDVVCRSLQESSGGDAFYPLYYLDQKWCGLVPKELFGQDPNVDNIINTCNGINFPNLTDPGLPPSTYRCNLCAWSTSKDASRPTEGPAMHLSSTSTSITTTEPTTTTRLESSTSSTLASASTNIAATTTTTDPATGPTTVAPDSSLPTTASSSTVTQSGSHLPTEAIVAIAVCTALAVFGAVLLLLCVLRRRQQRQDDHPSDIRNRISRIIQDYTIPPASSPQPLISPTQSYTADRSPQTPPLRLQDRKLLPSLLRPLSRPVSTVSGPTYDTHHSNLSNSSHYSGHSLKKRGGGDLYPASPISSPAFDKPALRQEKTQPKAASSIVTSVASLPPEPSSPPYTRLKSPPPVGFNFPLRPSPDKLHHQSPGSPPLLQEASSSSSLHKGNMSSSTTTSSDYNQDYHRNARTDSTSTAATVVAAQRPQSPPVSPFTPSPPLSPIRPRRPHDEPLEIPDLVSPLTASPASAHSPGPPPSRALPPPPQTGSGSGRTSAATSEIGVATTTATATTVNTSKSNGFVSWRDHGV</sequence>
<reference evidence="3 4" key="1">
    <citation type="submission" date="2015-09" db="EMBL/GenBank/DDBJ databases">
        <title>Host preference determinants of Valsa canker pathogens revealed by comparative genomics.</title>
        <authorList>
            <person name="Yin Z."/>
            <person name="Huang L."/>
        </authorList>
    </citation>
    <scope>NUCLEOTIDE SEQUENCE [LARGE SCALE GENOMIC DNA]</scope>
    <source>
        <strain evidence="3 4">SXYLt</strain>
    </source>
</reference>
<evidence type="ECO:0000256" key="1">
    <source>
        <dbReference type="SAM" id="MobiDB-lite"/>
    </source>
</evidence>
<gene>
    <name evidence="3" type="ORF">VPNG_01280</name>
</gene>
<dbReference type="InParanoid" id="A0A423XLA1"/>
<dbReference type="AlphaFoldDB" id="A0A423XLA1"/>
<keyword evidence="2" id="KW-1133">Transmembrane helix</keyword>
<feature type="transmembrane region" description="Helical" evidence="2">
    <location>
        <begin position="221"/>
        <end position="244"/>
    </location>
</feature>
<keyword evidence="2" id="KW-0812">Transmembrane</keyword>
<feature type="compositionally biased region" description="Polar residues" evidence="1">
    <location>
        <begin position="375"/>
        <end position="385"/>
    </location>
</feature>
<keyword evidence="4" id="KW-1185">Reference proteome</keyword>
<feature type="compositionally biased region" description="Polar residues" evidence="1">
    <location>
        <begin position="431"/>
        <end position="454"/>
    </location>
</feature>